<evidence type="ECO:0000313" key="10">
    <source>
        <dbReference type="Proteomes" id="UP000324800"/>
    </source>
</evidence>
<feature type="binding site" evidence="6">
    <location>
        <position position="113"/>
    </location>
    <ligand>
        <name>ATP</name>
        <dbReference type="ChEBI" id="CHEBI:30616"/>
    </ligand>
</feature>
<dbReference type="AlphaFoldDB" id="A0A5J4WBI4"/>
<dbReference type="Gene3D" id="1.10.510.10">
    <property type="entry name" value="Transferase(Phosphotransferase) domain 1"/>
    <property type="match status" value="1"/>
</dbReference>
<dbReference type="InterPro" id="IPR000719">
    <property type="entry name" value="Prot_kinase_dom"/>
</dbReference>
<dbReference type="Proteomes" id="UP000324800">
    <property type="component" value="Unassembled WGS sequence"/>
</dbReference>
<sequence>MFELNIGRPRPIISLIFGTCSRPFIDQKRPCNSSRKGAIRYLMADGQCEDSINAMRKAMDVNGHLVYALGQNLTDRYKIMRQLGEGTFGKVLQCWDRRTRKYVAIKVIRAIKKYTDAGKIEVKILEDVMKRDSDGRSKCLKFIESFEYLGHLCIVTEELGESLYDFLRHNQFRGFPLQLIRVFAEQILSGVEFLQTKLKLTHTDLKPENILFCNKEMEKIDVPKSEPYNLPKSLDVRIIDLGSATYLNQHHSSIVCTRHYRPPEVILGLGWSYPIDMWSIGCILSELYTGDALFQTHDNIEHLALMEKIIGKLLIEDIEEVNRKAQIEKEK</sequence>
<dbReference type="EMBL" id="SNRW01002783">
    <property type="protein sequence ID" value="KAA6391719.1"/>
    <property type="molecule type" value="Genomic_DNA"/>
</dbReference>
<dbReference type="InterPro" id="IPR017441">
    <property type="entry name" value="Protein_kinase_ATP_BS"/>
</dbReference>
<evidence type="ECO:0000256" key="1">
    <source>
        <dbReference type="ARBA" id="ARBA00022527"/>
    </source>
</evidence>
<evidence type="ECO:0000313" key="9">
    <source>
        <dbReference type="EMBL" id="KAA6391719.1"/>
    </source>
</evidence>
<evidence type="ECO:0000256" key="7">
    <source>
        <dbReference type="RuleBase" id="RU000304"/>
    </source>
</evidence>
<evidence type="ECO:0000256" key="3">
    <source>
        <dbReference type="ARBA" id="ARBA00022741"/>
    </source>
</evidence>
<organism evidence="9 10">
    <name type="scientific">Streblomastix strix</name>
    <dbReference type="NCBI Taxonomy" id="222440"/>
    <lineage>
        <taxon>Eukaryota</taxon>
        <taxon>Metamonada</taxon>
        <taxon>Preaxostyla</taxon>
        <taxon>Oxymonadida</taxon>
        <taxon>Streblomastigidae</taxon>
        <taxon>Streblomastix</taxon>
    </lineage>
</organism>
<evidence type="ECO:0000256" key="2">
    <source>
        <dbReference type="ARBA" id="ARBA00022679"/>
    </source>
</evidence>
<feature type="non-terminal residue" evidence="9">
    <location>
        <position position="331"/>
    </location>
</feature>
<dbReference type="InterPro" id="IPR008271">
    <property type="entry name" value="Ser/Thr_kinase_AS"/>
</dbReference>
<dbReference type="InterPro" id="IPR051175">
    <property type="entry name" value="CLK_kinases"/>
</dbReference>
<dbReference type="GO" id="GO:0005524">
    <property type="term" value="F:ATP binding"/>
    <property type="evidence" value="ECO:0007669"/>
    <property type="project" value="UniProtKB-UniRule"/>
</dbReference>
<keyword evidence="2" id="KW-0808">Transferase</keyword>
<evidence type="ECO:0000256" key="6">
    <source>
        <dbReference type="PROSITE-ProRule" id="PRU10141"/>
    </source>
</evidence>
<dbReference type="OrthoDB" id="283111at2759"/>
<dbReference type="Pfam" id="PF00069">
    <property type="entry name" value="Pkinase"/>
    <property type="match status" value="1"/>
</dbReference>
<dbReference type="GO" id="GO:0005634">
    <property type="term" value="C:nucleus"/>
    <property type="evidence" value="ECO:0007669"/>
    <property type="project" value="TreeGrafter"/>
</dbReference>
<name>A0A5J4WBI4_9EUKA</name>
<comment type="caution">
    <text evidence="9">The sequence shown here is derived from an EMBL/GenBank/DDBJ whole genome shotgun (WGS) entry which is preliminary data.</text>
</comment>
<dbReference type="SUPFAM" id="SSF56112">
    <property type="entry name" value="Protein kinase-like (PK-like)"/>
    <property type="match status" value="1"/>
</dbReference>
<keyword evidence="1 7" id="KW-0723">Serine/threonine-protein kinase</keyword>
<reference evidence="9 10" key="1">
    <citation type="submission" date="2019-03" db="EMBL/GenBank/DDBJ databases">
        <title>Single cell metagenomics reveals metabolic interactions within the superorganism composed of flagellate Streblomastix strix and complex community of Bacteroidetes bacteria on its surface.</title>
        <authorList>
            <person name="Treitli S.C."/>
            <person name="Kolisko M."/>
            <person name="Husnik F."/>
            <person name="Keeling P."/>
            <person name="Hampl V."/>
        </authorList>
    </citation>
    <scope>NUCLEOTIDE SEQUENCE [LARGE SCALE GENOMIC DNA]</scope>
    <source>
        <strain evidence="9">ST1C</strain>
    </source>
</reference>
<protein>
    <submittedName>
        <fullName evidence="9">Putative Serine/threonine-protein kinase AFC3</fullName>
    </submittedName>
</protein>
<comment type="similarity">
    <text evidence="7">Belongs to the protein kinase superfamily.</text>
</comment>
<keyword evidence="3 6" id="KW-0547">Nucleotide-binding</keyword>
<proteinExistence type="inferred from homology"/>
<keyword evidence="5 6" id="KW-0067">ATP-binding</keyword>
<dbReference type="PROSITE" id="PS50011">
    <property type="entry name" value="PROTEIN_KINASE_DOM"/>
    <property type="match status" value="1"/>
</dbReference>
<evidence type="ECO:0000256" key="4">
    <source>
        <dbReference type="ARBA" id="ARBA00022777"/>
    </source>
</evidence>
<feature type="domain" description="Protein kinase" evidence="8">
    <location>
        <begin position="77"/>
        <end position="331"/>
    </location>
</feature>
<gene>
    <name evidence="9" type="ORF">EZS28_012752</name>
</gene>
<dbReference type="PROSITE" id="PS00108">
    <property type="entry name" value="PROTEIN_KINASE_ST"/>
    <property type="match status" value="1"/>
</dbReference>
<accession>A0A5J4WBI4</accession>
<evidence type="ECO:0000259" key="8">
    <source>
        <dbReference type="PROSITE" id="PS50011"/>
    </source>
</evidence>
<dbReference type="PANTHER" id="PTHR45646">
    <property type="entry name" value="SERINE/THREONINE-PROTEIN KINASE DOA-RELATED"/>
    <property type="match status" value="1"/>
</dbReference>
<dbReference type="PANTHER" id="PTHR45646:SF11">
    <property type="entry name" value="SERINE_THREONINE-PROTEIN KINASE DOA"/>
    <property type="match status" value="1"/>
</dbReference>
<evidence type="ECO:0000256" key="5">
    <source>
        <dbReference type="ARBA" id="ARBA00022840"/>
    </source>
</evidence>
<keyword evidence="4 9" id="KW-0418">Kinase</keyword>
<dbReference type="SMART" id="SM00220">
    <property type="entry name" value="S_TKc"/>
    <property type="match status" value="1"/>
</dbReference>
<dbReference type="Gene3D" id="3.30.200.20">
    <property type="entry name" value="Phosphorylase Kinase, domain 1"/>
    <property type="match status" value="1"/>
</dbReference>
<dbReference type="InterPro" id="IPR011009">
    <property type="entry name" value="Kinase-like_dom_sf"/>
</dbReference>
<dbReference type="PROSITE" id="PS00107">
    <property type="entry name" value="PROTEIN_KINASE_ATP"/>
    <property type="match status" value="1"/>
</dbReference>
<dbReference type="GO" id="GO:0004674">
    <property type="term" value="F:protein serine/threonine kinase activity"/>
    <property type="evidence" value="ECO:0007669"/>
    <property type="project" value="UniProtKB-KW"/>
</dbReference>